<sequence length="268" mass="29909">MKTFIFLALASTIAVTAALPGAAVPDEGPKPVDPVVEYPAAAHDDQETKVEQGVKMCKHFSPTAGHTWGPCESPSTEPQDYRIGIGPQWCGNQPCKPEDRLRNRHKAHQSPRAQAKRGSRWPVGDAAKPYKIMCLQRIRSGQKLSEICPHCCDPYYYETRSFLSSRWCHEHCRTYHPPPFLPWLPNGPARVKRDGLLEQKESTVEGEVAEVEVETHKLGEESPALDAHGEASNEEGEDSDSDSDEIFTNFEIPLPDDMMGFYVDPRNA</sequence>
<organism evidence="3 4">
    <name type="scientific">Lophiostoma macrostomum CBS 122681</name>
    <dbReference type="NCBI Taxonomy" id="1314788"/>
    <lineage>
        <taxon>Eukaryota</taxon>
        <taxon>Fungi</taxon>
        <taxon>Dikarya</taxon>
        <taxon>Ascomycota</taxon>
        <taxon>Pezizomycotina</taxon>
        <taxon>Dothideomycetes</taxon>
        <taxon>Pleosporomycetidae</taxon>
        <taxon>Pleosporales</taxon>
        <taxon>Lophiostomataceae</taxon>
        <taxon>Lophiostoma</taxon>
    </lineage>
</organism>
<proteinExistence type="predicted"/>
<dbReference type="AlphaFoldDB" id="A0A6A6SRI2"/>
<gene>
    <name evidence="3" type="ORF">K491DRAFT_213794</name>
</gene>
<name>A0A6A6SRI2_9PLEO</name>
<evidence type="ECO:0000313" key="3">
    <source>
        <dbReference type="EMBL" id="KAF2649173.1"/>
    </source>
</evidence>
<evidence type="ECO:0000313" key="4">
    <source>
        <dbReference type="Proteomes" id="UP000799324"/>
    </source>
</evidence>
<reference evidence="3" key="1">
    <citation type="journal article" date="2020" name="Stud. Mycol.">
        <title>101 Dothideomycetes genomes: a test case for predicting lifestyles and emergence of pathogens.</title>
        <authorList>
            <person name="Haridas S."/>
            <person name="Albert R."/>
            <person name="Binder M."/>
            <person name="Bloem J."/>
            <person name="Labutti K."/>
            <person name="Salamov A."/>
            <person name="Andreopoulos B."/>
            <person name="Baker S."/>
            <person name="Barry K."/>
            <person name="Bills G."/>
            <person name="Bluhm B."/>
            <person name="Cannon C."/>
            <person name="Castanera R."/>
            <person name="Culley D."/>
            <person name="Daum C."/>
            <person name="Ezra D."/>
            <person name="Gonzalez J."/>
            <person name="Henrissat B."/>
            <person name="Kuo A."/>
            <person name="Liang C."/>
            <person name="Lipzen A."/>
            <person name="Lutzoni F."/>
            <person name="Magnuson J."/>
            <person name="Mondo S."/>
            <person name="Nolan M."/>
            <person name="Ohm R."/>
            <person name="Pangilinan J."/>
            <person name="Park H.-J."/>
            <person name="Ramirez L."/>
            <person name="Alfaro M."/>
            <person name="Sun H."/>
            <person name="Tritt A."/>
            <person name="Yoshinaga Y."/>
            <person name="Zwiers L.-H."/>
            <person name="Turgeon B."/>
            <person name="Goodwin S."/>
            <person name="Spatafora J."/>
            <person name="Crous P."/>
            <person name="Grigoriev I."/>
        </authorList>
    </citation>
    <scope>NUCLEOTIDE SEQUENCE</scope>
    <source>
        <strain evidence="3">CBS 122681</strain>
    </source>
</reference>
<keyword evidence="2" id="KW-0732">Signal</keyword>
<protein>
    <recommendedName>
        <fullName evidence="5">C2H2-type domain-containing protein</fullName>
    </recommendedName>
</protein>
<dbReference type="EMBL" id="MU004504">
    <property type="protein sequence ID" value="KAF2649173.1"/>
    <property type="molecule type" value="Genomic_DNA"/>
</dbReference>
<feature type="chain" id="PRO_5025545371" description="C2H2-type domain-containing protein" evidence="2">
    <location>
        <begin position="19"/>
        <end position="268"/>
    </location>
</feature>
<dbReference type="OrthoDB" id="10596767at2759"/>
<evidence type="ECO:0000256" key="1">
    <source>
        <dbReference type="SAM" id="MobiDB-lite"/>
    </source>
</evidence>
<accession>A0A6A6SRI2</accession>
<dbReference type="Proteomes" id="UP000799324">
    <property type="component" value="Unassembled WGS sequence"/>
</dbReference>
<keyword evidence="4" id="KW-1185">Reference proteome</keyword>
<feature type="compositionally biased region" description="Acidic residues" evidence="1">
    <location>
        <begin position="232"/>
        <end position="245"/>
    </location>
</feature>
<evidence type="ECO:0000256" key="2">
    <source>
        <dbReference type="SAM" id="SignalP"/>
    </source>
</evidence>
<feature type="region of interest" description="Disordered" evidence="1">
    <location>
        <begin position="202"/>
        <end position="268"/>
    </location>
</feature>
<evidence type="ECO:0008006" key="5">
    <source>
        <dbReference type="Google" id="ProtNLM"/>
    </source>
</evidence>
<feature type="signal peptide" evidence="2">
    <location>
        <begin position="1"/>
        <end position="18"/>
    </location>
</feature>